<proteinExistence type="predicted"/>
<evidence type="ECO:0000313" key="2">
    <source>
        <dbReference type="EMBL" id="AKF10987.1"/>
    </source>
</evidence>
<sequence>MIAIVLIVGALGVVVREGLPVAARATSTSAASAPASSPPEAASVAEPASPPTTTPMTTTTPPTTTQREAERARERREVEVVRRAIEEARRARIDELARTSAPPRDEDDAVGRLDPEYVRSAVREVLPLLGECYELARDAAQREGEDDPEGRLVTRFVIGGEPGVGGVIEEAEVMEASTLRDAVLEECFVETLRTIELPAPEAGGRVEVHYPFALSPEDDD</sequence>
<evidence type="ECO:0000313" key="3">
    <source>
        <dbReference type="Proteomes" id="UP000034883"/>
    </source>
</evidence>
<organism evidence="2 3">
    <name type="scientific">Sandaracinus amylolyticus</name>
    <dbReference type="NCBI Taxonomy" id="927083"/>
    <lineage>
        <taxon>Bacteria</taxon>
        <taxon>Pseudomonadati</taxon>
        <taxon>Myxococcota</taxon>
        <taxon>Polyangia</taxon>
        <taxon>Polyangiales</taxon>
        <taxon>Sandaracinaceae</taxon>
        <taxon>Sandaracinus</taxon>
    </lineage>
</organism>
<dbReference type="STRING" id="927083.DB32_008136"/>
<reference evidence="2 3" key="1">
    <citation type="submission" date="2015-03" db="EMBL/GenBank/DDBJ databases">
        <title>Genome assembly of Sandaracinus amylolyticus DSM 53668.</title>
        <authorList>
            <person name="Sharma G."/>
            <person name="Subramanian S."/>
        </authorList>
    </citation>
    <scope>NUCLEOTIDE SEQUENCE [LARGE SCALE GENOMIC DNA]</scope>
    <source>
        <strain evidence="2 3">DSM 53668</strain>
    </source>
</reference>
<dbReference type="InterPro" id="IPR049806">
    <property type="entry name" value="MasK-like_C"/>
</dbReference>
<dbReference type="NCBIfam" id="NF033768">
    <property type="entry name" value="myxo_SS_tail"/>
    <property type="match status" value="1"/>
</dbReference>
<accession>A0A0F6W9N0</accession>
<dbReference type="AlphaFoldDB" id="A0A0F6W9N0"/>
<protein>
    <recommendedName>
        <fullName evidence="4">AgmX/PglI C-terminal domain-containing protein</fullName>
    </recommendedName>
</protein>
<feature type="compositionally biased region" description="Low complexity" evidence="1">
    <location>
        <begin position="54"/>
        <end position="65"/>
    </location>
</feature>
<name>A0A0F6W9N0_9BACT</name>
<feature type="region of interest" description="Disordered" evidence="1">
    <location>
        <begin position="27"/>
        <end position="77"/>
    </location>
</feature>
<gene>
    <name evidence="2" type="ORF">DB32_008136</name>
</gene>
<dbReference type="Proteomes" id="UP000034883">
    <property type="component" value="Chromosome"/>
</dbReference>
<evidence type="ECO:0008006" key="4">
    <source>
        <dbReference type="Google" id="ProtNLM"/>
    </source>
</evidence>
<evidence type="ECO:0000256" key="1">
    <source>
        <dbReference type="SAM" id="MobiDB-lite"/>
    </source>
</evidence>
<dbReference type="KEGG" id="samy:DB32_008136"/>
<feature type="compositionally biased region" description="Low complexity" evidence="1">
    <location>
        <begin position="27"/>
        <end position="47"/>
    </location>
</feature>
<dbReference type="EMBL" id="CP011125">
    <property type="protein sequence ID" value="AKF10987.1"/>
    <property type="molecule type" value="Genomic_DNA"/>
</dbReference>
<feature type="compositionally biased region" description="Basic and acidic residues" evidence="1">
    <location>
        <begin position="67"/>
        <end position="77"/>
    </location>
</feature>
<keyword evidence="3" id="KW-1185">Reference proteome</keyword>